<reference evidence="1" key="1">
    <citation type="submission" date="2023-07" db="EMBL/GenBank/DDBJ databases">
        <title>Comparative genomics of wheat-associated soil bacteria to identify genetic determinants of phenazine resistance.</title>
        <authorList>
            <person name="Mouncey N."/>
        </authorList>
    </citation>
    <scope>NUCLEOTIDE SEQUENCE</scope>
    <source>
        <strain evidence="1">V4I22</strain>
    </source>
</reference>
<sequence length="151" mass="15544">MPALAPKATTADPADLPFTNGHDAADSVVLRRREHGAWSPVAATAFARDVTATSGGLIASLLDVAIWAAGTQKVPSCSDCGDLGTGPSSPQLRRHFRSSVRDPDLAGIGTARLTEHRQALQAVVVAPSVSSSAQSRATLFTVTVKDCATPA</sequence>
<protein>
    <submittedName>
        <fullName evidence="1">Uncharacterized protein</fullName>
    </submittedName>
</protein>
<evidence type="ECO:0000313" key="1">
    <source>
        <dbReference type="EMBL" id="MDQ0910431.1"/>
    </source>
</evidence>
<organism evidence="1 2">
    <name type="scientific">Streptomyces canus</name>
    <dbReference type="NCBI Taxonomy" id="58343"/>
    <lineage>
        <taxon>Bacteria</taxon>
        <taxon>Bacillati</taxon>
        <taxon>Actinomycetota</taxon>
        <taxon>Actinomycetes</taxon>
        <taxon>Kitasatosporales</taxon>
        <taxon>Streptomycetaceae</taxon>
        <taxon>Streptomyces</taxon>
        <taxon>Streptomyces aurantiacus group</taxon>
    </lineage>
</organism>
<name>A0AAW8FJX7_9ACTN</name>
<proteinExistence type="predicted"/>
<comment type="caution">
    <text evidence="1">The sequence shown here is derived from an EMBL/GenBank/DDBJ whole genome shotgun (WGS) entry which is preliminary data.</text>
</comment>
<gene>
    <name evidence="1" type="ORF">QFZ22_006416</name>
</gene>
<accession>A0AAW8FJX7</accession>
<dbReference type="Proteomes" id="UP001234216">
    <property type="component" value="Unassembled WGS sequence"/>
</dbReference>
<evidence type="ECO:0000313" key="2">
    <source>
        <dbReference type="Proteomes" id="UP001234216"/>
    </source>
</evidence>
<dbReference type="EMBL" id="JAUSZV010000005">
    <property type="protein sequence ID" value="MDQ0910431.1"/>
    <property type="molecule type" value="Genomic_DNA"/>
</dbReference>
<dbReference type="AlphaFoldDB" id="A0AAW8FJX7"/>